<dbReference type="OrthoDB" id="4250041at2"/>
<proteinExistence type="predicted"/>
<name>A0A0F2T7T2_STRR3</name>
<reference evidence="1 2" key="1">
    <citation type="submission" date="2015-02" db="EMBL/GenBank/DDBJ databases">
        <authorList>
            <person name="Ju K.-S."/>
            <person name="Doroghazi J.R."/>
            <person name="Metcalf W."/>
        </authorList>
    </citation>
    <scope>NUCLEOTIDE SEQUENCE [LARGE SCALE GENOMIC DNA]</scope>
    <source>
        <strain evidence="1 2">ATCC 31215</strain>
    </source>
</reference>
<evidence type="ECO:0000313" key="2">
    <source>
        <dbReference type="Proteomes" id="UP000033699"/>
    </source>
</evidence>
<dbReference type="Proteomes" id="UP000033699">
    <property type="component" value="Unassembled WGS sequence"/>
</dbReference>
<accession>A0A0F2T7T2</accession>
<sequence>MITLSAWLRRYVEPCTAAEGLTRKGLTFRLTAANGDCAVLEFQEFRVDPARTVFEVRVAVVPATAWAWTYRAAERPPLPSGAGALIDWRVPPPEHVAWAPGEAACEAMWAYGGPVHLHHTGEELVELLRTETVPAMRRLLDRRALEAELEHPGFAFSSRRPPGWARVLLRVDDASPAELEGLLAEVETHYPVVDEFVAWARERAGNRPRI</sequence>
<comment type="caution">
    <text evidence="1">The sequence shown here is derived from an EMBL/GenBank/DDBJ whole genome shotgun (WGS) entry which is preliminary data.</text>
</comment>
<gene>
    <name evidence="1" type="ORF">VM95_28130</name>
</gene>
<dbReference type="EMBL" id="JZKH01000073">
    <property type="protein sequence ID" value="KJS59289.1"/>
    <property type="molecule type" value="Genomic_DNA"/>
</dbReference>
<evidence type="ECO:0008006" key="3">
    <source>
        <dbReference type="Google" id="ProtNLM"/>
    </source>
</evidence>
<keyword evidence="2" id="KW-1185">Reference proteome</keyword>
<dbReference type="PATRIC" id="fig|359131.3.peg.6984"/>
<organism evidence="1 2">
    <name type="scientific">Streptomyces rubellomurinus (strain ATCC 31215)</name>
    <dbReference type="NCBI Taxonomy" id="359131"/>
    <lineage>
        <taxon>Bacteria</taxon>
        <taxon>Bacillati</taxon>
        <taxon>Actinomycetota</taxon>
        <taxon>Actinomycetes</taxon>
        <taxon>Kitasatosporales</taxon>
        <taxon>Streptomycetaceae</taxon>
        <taxon>Streptomyces</taxon>
    </lineage>
</organism>
<evidence type="ECO:0000313" key="1">
    <source>
        <dbReference type="EMBL" id="KJS59289.1"/>
    </source>
</evidence>
<dbReference type="RefSeq" id="WP_045701845.1">
    <property type="nucleotide sequence ID" value="NZ_JZKH01000073.1"/>
</dbReference>
<protein>
    <recommendedName>
        <fullName evidence="3">DUF4304 domain-containing protein</fullName>
    </recommendedName>
</protein>
<dbReference type="AlphaFoldDB" id="A0A0F2T7T2"/>